<accession>A0A0B7AA35</accession>
<reference evidence="1" key="1">
    <citation type="submission" date="2014-12" db="EMBL/GenBank/DDBJ databases">
        <title>Insight into the proteome of Arion vulgaris.</title>
        <authorList>
            <person name="Aradska J."/>
            <person name="Bulat T."/>
            <person name="Smidak R."/>
            <person name="Sarate P."/>
            <person name="Gangsoo J."/>
            <person name="Sialana F."/>
            <person name="Bilban M."/>
            <person name="Lubec G."/>
        </authorList>
    </citation>
    <scope>NUCLEOTIDE SEQUENCE</scope>
    <source>
        <tissue evidence="1">Skin</tissue>
    </source>
</reference>
<name>A0A0B7AA35_9EUPU</name>
<evidence type="ECO:0000313" key="1">
    <source>
        <dbReference type="EMBL" id="CEK76835.1"/>
    </source>
</evidence>
<feature type="non-terminal residue" evidence="1">
    <location>
        <position position="51"/>
    </location>
</feature>
<protein>
    <submittedName>
        <fullName evidence="1">Uncharacterized protein</fullName>
    </submittedName>
</protein>
<dbReference type="AlphaFoldDB" id="A0A0B7AA35"/>
<dbReference type="EMBL" id="HACG01029970">
    <property type="protein sequence ID" value="CEK76835.1"/>
    <property type="molecule type" value="Transcribed_RNA"/>
</dbReference>
<organism evidence="1">
    <name type="scientific">Arion vulgaris</name>
    <dbReference type="NCBI Taxonomy" id="1028688"/>
    <lineage>
        <taxon>Eukaryota</taxon>
        <taxon>Metazoa</taxon>
        <taxon>Spiralia</taxon>
        <taxon>Lophotrochozoa</taxon>
        <taxon>Mollusca</taxon>
        <taxon>Gastropoda</taxon>
        <taxon>Heterobranchia</taxon>
        <taxon>Euthyneura</taxon>
        <taxon>Panpulmonata</taxon>
        <taxon>Eupulmonata</taxon>
        <taxon>Stylommatophora</taxon>
        <taxon>Helicina</taxon>
        <taxon>Arionoidea</taxon>
        <taxon>Arionidae</taxon>
        <taxon>Arion</taxon>
    </lineage>
</organism>
<sequence>MIYLENIIHQVTVFYCKIEPVTCDNTTNIRWRMWFLSMRGFTVPDEVTKKK</sequence>
<proteinExistence type="predicted"/>
<gene>
    <name evidence="1" type="primary">ORF101742</name>
</gene>